<evidence type="ECO:0000256" key="5">
    <source>
        <dbReference type="SAM" id="MobiDB-lite"/>
    </source>
</evidence>
<dbReference type="FunFam" id="3.40.50.10190:FF:000077">
    <property type="entry name" value="Chitin biosynthesis protein CHS5"/>
    <property type="match status" value="1"/>
</dbReference>
<evidence type="ECO:0000259" key="6">
    <source>
        <dbReference type="PROSITE" id="PS50172"/>
    </source>
</evidence>
<dbReference type="Gene3D" id="6.20.120.50">
    <property type="match status" value="1"/>
</dbReference>
<evidence type="ECO:0000313" key="8">
    <source>
        <dbReference type="Proteomes" id="UP000182444"/>
    </source>
</evidence>
<dbReference type="GO" id="GO:0046983">
    <property type="term" value="F:protein dimerization activity"/>
    <property type="evidence" value="ECO:0007669"/>
    <property type="project" value="InterPro"/>
</dbReference>
<dbReference type="eggNOG" id="KOG1181">
    <property type="taxonomic scope" value="Eukaryota"/>
</dbReference>
<dbReference type="Pfam" id="PF00533">
    <property type="entry name" value="BRCT"/>
    <property type="match status" value="1"/>
</dbReference>
<dbReference type="InterPro" id="IPR013783">
    <property type="entry name" value="Ig-like_fold"/>
</dbReference>
<name>A0A1D8NIP1_YARLL</name>
<dbReference type="GO" id="GO:0006893">
    <property type="term" value="P:Golgi to plasma membrane transport"/>
    <property type="evidence" value="ECO:0007669"/>
    <property type="project" value="TreeGrafter"/>
</dbReference>
<proteinExistence type="inferred from homology"/>
<dbReference type="PROSITE" id="PS50172">
    <property type="entry name" value="BRCT"/>
    <property type="match status" value="1"/>
</dbReference>
<dbReference type="Pfam" id="PF16892">
    <property type="entry name" value="CHS5_N"/>
    <property type="match status" value="1"/>
</dbReference>
<accession>A0A1D8NIP1</accession>
<evidence type="ECO:0000313" key="7">
    <source>
        <dbReference type="EMBL" id="AOW05485.1"/>
    </source>
</evidence>
<dbReference type="InterPro" id="IPR036420">
    <property type="entry name" value="BRCT_dom_sf"/>
</dbReference>
<feature type="compositionally biased region" description="Low complexity" evidence="5">
    <location>
        <begin position="289"/>
        <end position="320"/>
    </location>
</feature>
<evidence type="ECO:0000256" key="1">
    <source>
        <dbReference type="ARBA" id="ARBA00004555"/>
    </source>
</evidence>
<dbReference type="Gene3D" id="2.60.40.10">
    <property type="entry name" value="Immunoglobulins"/>
    <property type="match status" value="1"/>
</dbReference>
<dbReference type="VEuPathDB" id="FungiDB:YALI1_E19337g"/>
<dbReference type="GO" id="GO:0000747">
    <property type="term" value="P:conjugation with cellular fusion"/>
    <property type="evidence" value="ECO:0007669"/>
    <property type="project" value="TreeGrafter"/>
</dbReference>
<dbReference type="SMART" id="SM00292">
    <property type="entry name" value="BRCT"/>
    <property type="match status" value="1"/>
</dbReference>
<dbReference type="InterPro" id="IPR052827">
    <property type="entry name" value="CHS_Export/Cell_Fusion_Reg"/>
</dbReference>
<feature type="compositionally biased region" description="Acidic residues" evidence="5">
    <location>
        <begin position="526"/>
        <end position="545"/>
    </location>
</feature>
<feature type="region of interest" description="Disordered" evidence="5">
    <location>
        <begin position="372"/>
        <end position="568"/>
    </location>
</feature>
<reference evidence="7 8" key="1">
    <citation type="journal article" date="2016" name="PLoS ONE">
        <title>Sequence Assembly of Yarrowia lipolytica Strain W29/CLIB89 Shows Transposable Element Diversity.</title>
        <authorList>
            <person name="Magnan C."/>
            <person name="Yu J."/>
            <person name="Chang I."/>
            <person name="Jahn E."/>
            <person name="Kanomata Y."/>
            <person name="Wu J."/>
            <person name="Zeller M."/>
            <person name="Oakes M."/>
            <person name="Baldi P."/>
            <person name="Sandmeyer S."/>
        </authorList>
    </citation>
    <scope>NUCLEOTIDE SEQUENCE [LARGE SCALE GENOMIC DNA]</scope>
    <source>
        <strain evidence="8">CLIB89(W29)</strain>
    </source>
</reference>
<comment type="subcellular location">
    <subcellularLocation>
        <location evidence="1">Golgi apparatus</location>
    </subcellularLocation>
</comment>
<organism evidence="7 8">
    <name type="scientific">Yarrowia lipolytica</name>
    <name type="common">Candida lipolytica</name>
    <dbReference type="NCBI Taxonomy" id="4952"/>
    <lineage>
        <taxon>Eukaryota</taxon>
        <taxon>Fungi</taxon>
        <taxon>Dikarya</taxon>
        <taxon>Ascomycota</taxon>
        <taxon>Saccharomycotina</taxon>
        <taxon>Dipodascomycetes</taxon>
        <taxon>Dipodascales</taxon>
        <taxon>Dipodascales incertae sedis</taxon>
        <taxon>Yarrowia</taxon>
    </lineage>
</organism>
<protein>
    <recommendedName>
        <fullName evidence="4">Chitin biosynthesis protein CHS5</fullName>
    </recommendedName>
</protein>
<dbReference type="CDD" id="cd13945">
    <property type="entry name" value="Chs5_N"/>
    <property type="match status" value="1"/>
</dbReference>
<dbReference type="GeneID" id="2911579"/>
<dbReference type="AlphaFoldDB" id="A0A1D8NIP1"/>
<dbReference type="PANTHER" id="PTHR47351:SF1">
    <property type="entry name" value="CHITIN BIOSYNTHESIS PROTEIN CHS5"/>
    <property type="match status" value="1"/>
</dbReference>
<dbReference type="Pfam" id="PF16893">
    <property type="entry name" value="fn3_2"/>
    <property type="match status" value="1"/>
</dbReference>
<dbReference type="VEuPathDB" id="FungiDB:YALI0_E16170g"/>
<feature type="compositionally biased region" description="Acidic residues" evidence="5">
    <location>
        <begin position="461"/>
        <end position="479"/>
    </location>
</feature>
<feature type="compositionally biased region" description="Polar residues" evidence="5">
    <location>
        <begin position="278"/>
        <end position="287"/>
    </location>
</feature>
<gene>
    <name evidence="7" type="ORF">YALI1_E19337g</name>
</gene>
<keyword evidence="2" id="KW-0333">Golgi apparatus</keyword>
<dbReference type="EMBL" id="CP017557">
    <property type="protein sequence ID" value="AOW05485.1"/>
    <property type="molecule type" value="Genomic_DNA"/>
</dbReference>
<dbReference type="GO" id="GO:0005802">
    <property type="term" value="C:trans-Golgi network"/>
    <property type="evidence" value="ECO:0007669"/>
    <property type="project" value="TreeGrafter"/>
</dbReference>
<feature type="compositionally biased region" description="Polar residues" evidence="5">
    <location>
        <begin position="327"/>
        <end position="338"/>
    </location>
</feature>
<dbReference type="GO" id="GO:0034044">
    <property type="term" value="C:exomer complex"/>
    <property type="evidence" value="ECO:0007669"/>
    <property type="project" value="TreeGrafter"/>
</dbReference>
<evidence type="ECO:0000256" key="3">
    <source>
        <dbReference type="ARBA" id="ARBA00060872"/>
    </source>
</evidence>
<evidence type="ECO:0000256" key="2">
    <source>
        <dbReference type="ARBA" id="ARBA00023034"/>
    </source>
</evidence>
<comment type="similarity">
    <text evidence="3">Belongs to the CHS5 family.</text>
</comment>
<dbReference type="SUPFAM" id="SSF52113">
    <property type="entry name" value="BRCT domain"/>
    <property type="match status" value="1"/>
</dbReference>
<dbReference type="InterPro" id="IPR031669">
    <property type="entry name" value="Fn3_2"/>
</dbReference>
<dbReference type="KEGG" id="yli:2911579"/>
<dbReference type="PANTHER" id="PTHR47351">
    <property type="entry name" value="CHITIN BIOSYNTHESIS PROTEIN CHS5"/>
    <property type="match status" value="1"/>
</dbReference>
<sequence>MVEVSLTVGKLDASLALLLTKDHHLIEFPTILLPDDAEAGSVVKITCEKDSGAEKEEEDSFQSLQKELLETYGTEQPKAPVLSAKNITQTSVVLEWEPIEIAQADIKKLVLLRDGVWCGHIPNPLVRTATKLSGFGVEKKYTFQLVLYTTAGTYESNLLEIETHSMTDLRGITVCLGEIDPNMTTVTESEISESLEDIHAKPLQNEVKLDTTHFVCTKPQGAQWEKAVDMNIPVVLPEWLRACKMDKKMVNVRNFYLDSDPKHRSQYKRAPGAPASPSIHQAESIRSTEPAASAPESAPVESAPVESTSVESTSVESTPAAAAPVESTATNSYLERSNTRHSIFTEGATEAEEVDEDPLNVELEKEVAANDAEVEAASESMAEVDLDGPSGEPDPDTVEEIAVTESDPVVVAEPEPEPEVEAETKAEEKVKEPEEAVTTDAIEPETKTVIDLTGDDKPTEPETEPEPEPESENQTEPESETTPAEETKPEPETVKSPSQLADEFAEVSLEDSKSPEDSTAEGGNKEDDDDGDEDGDEEEEVDDKQEDSKPAAASGKKNKKKNKKKGKK</sequence>
<feature type="compositionally biased region" description="Basic and acidic residues" evidence="5">
    <location>
        <begin position="444"/>
        <end position="460"/>
    </location>
</feature>
<feature type="compositionally biased region" description="Acidic residues" evidence="5">
    <location>
        <begin position="372"/>
        <end position="386"/>
    </location>
</feature>
<feature type="region of interest" description="Disordered" evidence="5">
    <location>
        <begin position="262"/>
        <end position="338"/>
    </location>
</feature>
<dbReference type="InterPro" id="IPR031673">
    <property type="entry name" value="Chs5_N"/>
</dbReference>
<feature type="domain" description="BRCT" evidence="6">
    <location>
        <begin position="164"/>
        <end position="257"/>
    </location>
</feature>
<dbReference type="Gene3D" id="3.40.50.10190">
    <property type="entry name" value="BRCT domain"/>
    <property type="match status" value="1"/>
</dbReference>
<dbReference type="InterPro" id="IPR001357">
    <property type="entry name" value="BRCT_dom"/>
</dbReference>
<dbReference type="RefSeq" id="XP_504009.3">
    <property type="nucleotide sequence ID" value="XM_504009.3"/>
</dbReference>
<feature type="compositionally biased region" description="Basic and acidic residues" evidence="5">
    <location>
        <begin position="422"/>
        <end position="434"/>
    </location>
</feature>
<evidence type="ECO:0000256" key="4">
    <source>
        <dbReference type="ARBA" id="ARBA00071189"/>
    </source>
</evidence>
<feature type="compositionally biased region" description="Basic residues" evidence="5">
    <location>
        <begin position="556"/>
        <end position="568"/>
    </location>
</feature>
<dbReference type="Proteomes" id="UP000182444">
    <property type="component" value="Chromosome 1E"/>
</dbReference>